<sequence>GRELLGLLGRCAWCRELLGLLGRRAWCGELLGLCAGGRELLRLLGALRPGGAVGIGGVGHDYSLWILFSGGYTVATV</sequence>
<gene>
    <name evidence="1" type="ORF">HXK03_05955</name>
</gene>
<proteinExistence type="predicted"/>
<evidence type="ECO:0000313" key="2">
    <source>
        <dbReference type="Proteomes" id="UP000718630"/>
    </source>
</evidence>
<dbReference type="AlphaFoldDB" id="A0A929N1F0"/>
<feature type="non-terminal residue" evidence="1">
    <location>
        <position position="1"/>
    </location>
</feature>
<evidence type="ECO:0000313" key="1">
    <source>
        <dbReference type="EMBL" id="MBF0940403.1"/>
    </source>
</evidence>
<dbReference type="Proteomes" id="UP000718630">
    <property type="component" value="Unassembled WGS sequence"/>
</dbReference>
<dbReference type="EMBL" id="JABZFZ010000305">
    <property type="protein sequence ID" value="MBF0940403.1"/>
    <property type="molecule type" value="Genomic_DNA"/>
</dbReference>
<accession>A0A929N1F0</accession>
<organism evidence="1 2">
    <name type="scientific">Schaalia georgiae</name>
    <dbReference type="NCBI Taxonomy" id="52768"/>
    <lineage>
        <taxon>Bacteria</taxon>
        <taxon>Bacillati</taxon>
        <taxon>Actinomycetota</taxon>
        <taxon>Actinomycetes</taxon>
        <taxon>Actinomycetales</taxon>
        <taxon>Actinomycetaceae</taxon>
        <taxon>Schaalia</taxon>
    </lineage>
</organism>
<reference evidence="1" key="1">
    <citation type="submission" date="2020-04" db="EMBL/GenBank/DDBJ databases">
        <title>Deep metagenomics examines the oral microbiome during advanced dental caries in children, revealing novel taxa and co-occurrences with host molecules.</title>
        <authorList>
            <person name="Baker J.L."/>
            <person name="Morton J.T."/>
            <person name="Dinis M."/>
            <person name="Alvarez R."/>
            <person name="Tran N.C."/>
            <person name="Knight R."/>
            <person name="Edlund A."/>
        </authorList>
    </citation>
    <scope>NUCLEOTIDE SEQUENCE</scope>
    <source>
        <strain evidence="1">JCVI_32_bin.64</strain>
    </source>
</reference>
<comment type="caution">
    <text evidence="1">The sequence shown here is derived from an EMBL/GenBank/DDBJ whole genome shotgun (WGS) entry which is preliminary data.</text>
</comment>
<name>A0A929N1F0_9ACTO</name>
<protein>
    <submittedName>
        <fullName evidence="1">Uncharacterized protein</fullName>
    </submittedName>
</protein>